<accession>A0A6B8VRI0</accession>
<gene>
    <name evidence="1" type="ORF">CKALI_06775</name>
</gene>
<sequence>MVFAWQLTHATVGGVPVIFLPTSPSLVPELGRGDSDSADLLSAARTLIDDLRAQHPVASISLLGSDDSRNYTEHTGSFRAWGAPEVTVGEGNYLAELVQRYVLKGCDLPIRTVQCLTDPTDFVLYGLDGPAALSERAPLSLLPSAPARHQWCTDLLAGEEVDWPADVAALAKNGIIEPEMWWLLKDIRPQGARVVRASDAHGVGRYVAVWEGWTPK</sequence>
<protein>
    <submittedName>
        <fullName evidence="1">Uncharacterized protein</fullName>
    </submittedName>
</protein>
<evidence type="ECO:0000313" key="2">
    <source>
        <dbReference type="Proteomes" id="UP000427071"/>
    </source>
</evidence>
<proteinExistence type="predicted"/>
<dbReference type="KEGG" id="ckw:CKALI_06775"/>
<evidence type="ECO:0000313" key="1">
    <source>
        <dbReference type="EMBL" id="QGU02217.1"/>
    </source>
</evidence>
<name>A0A6B8VRI0_9CORY</name>
<organism evidence="1 2">
    <name type="scientific">Corynebacterium kalinowskii</name>
    <dbReference type="NCBI Taxonomy" id="2675216"/>
    <lineage>
        <taxon>Bacteria</taxon>
        <taxon>Bacillati</taxon>
        <taxon>Actinomycetota</taxon>
        <taxon>Actinomycetes</taxon>
        <taxon>Mycobacteriales</taxon>
        <taxon>Corynebacteriaceae</taxon>
        <taxon>Corynebacterium</taxon>
    </lineage>
</organism>
<dbReference type="Proteomes" id="UP000427071">
    <property type="component" value="Chromosome"/>
</dbReference>
<dbReference type="EMBL" id="CP046452">
    <property type="protein sequence ID" value="QGU02217.1"/>
    <property type="molecule type" value="Genomic_DNA"/>
</dbReference>
<keyword evidence="2" id="KW-1185">Reference proteome</keyword>
<dbReference type="AlphaFoldDB" id="A0A6B8VRI0"/>
<reference evidence="2" key="1">
    <citation type="submission" date="2019-11" db="EMBL/GenBank/DDBJ databases">
        <title>Complete genome sequence of Corynebacterium kalinowskii 1959, a novel Corynebacterium species isolated from soil of a small paddock in Vilsendorf, Germany.</title>
        <authorList>
            <person name="Schaffert L."/>
            <person name="Ruwe M."/>
            <person name="Milse J."/>
            <person name="Hanuschka K."/>
            <person name="Ortseifen V."/>
            <person name="Droste J."/>
            <person name="Brandt D."/>
            <person name="Schlueter L."/>
            <person name="Kutter Y."/>
            <person name="Vinke S."/>
            <person name="Viehoefer P."/>
            <person name="Jacob L."/>
            <person name="Luebke N.-C."/>
            <person name="Schulte-Berndt E."/>
            <person name="Hain C."/>
            <person name="Linder M."/>
            <person name="Schmidt P."/>
            <person name="Wollenschlaeger L."/>
            <person name="Luttermann T."/>
            <person name="Thieme E."/>
            <person name="Hassa J."/>
            <person name="Haak M."/>
            <person name="Wittchen M."/>
            <person name="Mentz A."/>
            <person name="Persicke M."/>
            <person name="Busche T."/>
            <person name="Ruckert C."/>
        </authorList>
    </citation>
    <scope>NUCLEOTIDE SEQUENCE [LARGE SCALE GENOMIC DNA]</scope>
    <source>
        <strain evidence="2">1959</strain>
    </source>
</reference>